<gene>
    <name evidence="2" type="ORF">H2O64_22135</name>
</gene>
<dbReference type="Proteomes" id="UP000619238">
    <property type="component" value="Unassembled WGS sequence"/>
</dbReference>
<name>A0ABR7QFM7_9FLAO</name>
<dbReference type="SUPFAM" id="SSF160631">
    <property type="entry name" value="SMI1/KNR4-like"/>
    <property type="match status" value="2"/>
</dbReference>
<dbReference type="InterPro" id="IPR018958">
    <property type="entry name" value="Knr4/Smi1-like_dom"/>
</dbReference>
<dbReference type="RefSeq" id="WP_187564425.1">
    <property type="nucleotide sequence ID" value="NZ_JACGWS010000019.1"/>
</dbReference>
<dbReference type="InterPro" id="IPR037883">
    <property type="entry name" value="Knr4/Smi1-like_sf"/>
</dbReference>
<feature type="domain" description="Knr4/Smi1-like" evidence="1">
    <location>
        <begin position="258"/>
        <end position="400"/>
    </location>
</feature>
<evidence type="ECO:0000313" key="3">
    <source>
        <dbReference type="Proteomes" id="UP000619238"/>
    </source>
</evidence>
<evidence type="ECO:0000313" key="2">
    <source>
        <dbReference type="EMBL" id="MBC8757385.1"/>
    </source>
</evidence>
<dbReference type="SMART" id="SM00860">
    <property type="entry name" value="SMI1_KNR4"/>
    <property type="match status" value="2"/>
</dbReference>
<organism evidence="2 3">
    <name type="scientific">Kordia aestuariivivens</name>
    <dbReference type="NCBI Taxonomy" id="2759037"/>
    <lineage>
        <taxon>Bacteria</taxon>
        <taxon>Pseudomonadati</taxon>
        <taxon>Bacteroidota</taxon>
        <taxon>Flavobacteriia</taxon>
        <taxon>Flavobacteriales</taxon>
        <taxon>Flavobacteriaceae</taxon>
        <taxon>Kordia</taxon>
    </lineage>
</organism>
<feature type="domain" description="Knr4/Smi1-like" evidence="1">
    <location>
        <begin position="31"/>
        <end position="187"/>
    </location>
</feature>
<dbReference type="EMBL" id="JACGWS010000019">
    <property type="protein sequence ID" value="MBC8757385.1"/>
    <property type="molecule type" value="Genomic_DNA"/>
</dbReference>
<sequence>MEDYIEKFEALENTINDTIIEEDIDLLLGDGIHVEYIEKSEAEFNIKLPKDIKDYYYYFNHQRIIWSKETIIDGRNMLLKGQFETIDIEDMLSKKAYFKNEKGEEDLDYFWSETLDTEIIDSLKDYYPFDNLGLGYFTLIKLEKETYSFYLFQPNGEITHLDLSLHQYLDHVLNNHGLHLWTQFIKENKSTNDLPFYNELFIKQLVSINENIDLSTYKKSGKPITFETKDYIDQLEELQDDLVNNEFIMIPNFSKNPPVGLQALLKAEQVISFPFPKELKEFYLEMNGFEFAYFFDDDDEYLEGNSRILKLEELMGGLHGAERRTWGEESGKDLVWQSNLLKEDPAWVEKMKSYKVVEYITPTLFTCIQFDKENSDYNLYLCQYDDPMRFKLRFSEFIETLIKTKGMLHWQYYYTFEEDFPSLESLNNIKEQHLTIFEEELTLKIALRNE</sequence>
<evidence type="ECO:0000259" key="1">
    <source>
        <dbReference type="SMART" id="SM00860"/>
    </source>
</evidence>
<reference evidence="2 3" key="1">
    <citation type="submission" date="2020-07" db="EMBL/GenBank/DDBJ databases">
        <title>Description of Kordia aestuariivivens sp. nov., isolated from a tidal flat.</title>
        <authorList>
            <person name="Park S."/>
            <person name="Yoon J.-H."/>
        </authorList>
    </citation>
    <scope>NUCLEOTIDE SEQUENCE [LARGE SCALE GENOMIC DNA]</scope>
    <source>
        <strain evidence="2 3">YSTF-M3</strain>
    </source>
</reference>
<accession>A0ABR7QFM7</accession>
<protein>
    <recommendedName>
        <fullName evidence="1">Knr4/Smi1-like domain-containing protein</fullName>
    </recommendedName>
</protein>
<keyword evidence="3" id="KW-1185">Reference proteome</keyword>
<proteinExistence type="predicted"/>
<comment type="caution">
    <text evidence="2">The sequence shown here is derived from an EMBL/GenBank/DDBJ whole genome shotgun (WGS) entry which is preliminary data.</text>
</comment>